<feature type="transmembrane region" description="Helical" evidence="2">
    <location>
        <begin position="825"/>
        <end position="846"/>
    </location>
</feature>
<feature type="compositionally biased region" description="Low complexity" evidence="1">
    <location>
        <begin position="34"/>
        <end position="56"/>
    </location>
</feature>
<keyword evidence="4" id="KW-0378">Hydrolase</keyword>
<feature type="transmembrane region" description="Helical" evidence="2">
    <location>
        <begin position="720"/>
        <end position="742"/>
    </location>
</feature>
<comment type="caution">
    <text evidence="4">The sequence shown here is derived from an EMBL/GenBank/DDBJ whole genome shotgun (WGS) entry which is preliminary data.</text>
</comment>
<dbReference type="Proteomes" id="UP001146793">
    <property type="component" value="Unassembled WGS sequence"/>
</dbReference>
<keyword evidence="4" id="KW-0067">ATP-binding</keyword>
<evidence type="ECO:0000313" key="5">
    <source>
        <dbReference type="Proteomes" id="UP001146793"/>
    </source>
</evidence>
<proteinExistence type="predicted"/>
<accession>A0AAV8AKB0</accession>
<name>A0AAV8AKB0_9EUKA</name>
<feature type="region of interest" description="Disordered" evidence="1">
    <location>
        <begin position="617"/>
        <end position="681"/>
    </location>
</feature>
<evidence type="ECO:0000259" key="3">
    <source>
        <dbReference type="Pfam" id="PF00149"/>
    </source>
</evidence>
<dbReference type="Gene3D" id="3.60.21.10">
    <property type="match status" value="1"/>
</dbReference>
<keyword evidence="2" id="KW-0812">Transmembrane</keyword>
<feature type="compositionally biased region" description="Basic residues" evidence="1">
    <location>
        <begin position="660"/>
        <end position="681"/>
    </location>
</feature>
<evidence type="ECO:0000256" key="2">
    <source>
        <dbReference type="SAM" id="Phobius"/>
    </source>
</evidence>
<dbReference type="EMBL" id="JANTQA010000008">
    <property type="protein sequence ID" value="KAJ3452485.1"/>
    <property type="molecule type" value="Genomic_DNA"/>
</dbReference>
<keyword evidence="2" id="KW-1133">Transmembrane helix</keyword>
<evidence type="ECO:0000256" key="1">
    <source>
        <dbReference type="SAM" id="MobiDB-lite"/>
    </source>
</evidence>
<keyword evidence="4" id="KW-0547">Nucleotide-binding</keyword>
<dbReference type="PANTHER" id="PTHR14795:SF0">
    <property type="entry name" value="TRANSMEMBRANE PROTEIN 62"/>
    <property type="match status" value="1"/>
</dbReference>
<organism evidence="4 5">
    <name type="scientific">Anaeramoeba flamelloides</name>
    <dbReference type="NCBI Taxonomy" id="1746091"/>
    <lineage>
        <taxon>Eukaryota</taxon>
        <taxon>Metamonada</taxon>
        <taxon>Anaeramoebidae</taxon>
        <taxon>Anaeramoeba</taxon>
    </lineage>
</organism>
<feature type="region of interest" description="Disordered" evidence="1">
    <location>
        <begin position="34"/>
        <end position="61"/>
    </location>
</feature>
<evidence type="ECO:0000313" key="4">
    <source>
        <dbReference type="EMBL" id="KAJ3452485.1"/>
    </source>
</evidence>
<keyword evidence="2" id="KW-0472">Membrane</keyword>
<feature type="transmembrane region" description="Helical" evidence="2">
    <location>
        <begin position="762"/>
        <end position="779"/>
    </location>
</feature>
<dbReference type="InterPro" id="IPR004843">
    <property type="entry name" value="Calcineurin-like_PHP"/>
</dbReference>
<dbReference type="PANTHER" id="PTHR14795">
    <property type="entry name" value="HELICASE RELATED"/>
    <property type="match status" value="1"/>
</dbReference>
<keyword evidence="4" id="KW-0347">Helicase</keyword>
<dbReference type="InterPro" id="IPR029052">
    <property type="entry name" value="Metallo-depent_PP-like"/>
</dbReference>
<feature type="compositionally biased region" description="Basic residues" evidence="1">
    <location>
        <begin position="620"/>
        <end position="647"/>
    </location>
</feature>
<feature type="transmembrane region" description="Helical" evidence="2">
    <location>
        <begin position="552"/>
        <end position="574"/>
    </location>
</feature>
<protein>
    <submittedName>
        <fullName evidence="4">Helicase related</fullName>
    </submittedName>
</protein>
<gene>
    <name evidence="4" type="ORF">M0812_04254</name>
</gene>
<reference evidence="4" key="1">
    <citation type="submission" date="2022-08" db="EMBL/GenBank/DDBJ databases">
        <title>Novel sulphate-reducing endosymbionts in the free-living metamonad Anaeramoeba.</title>
        <authorList>
            <person name="Jerlstrom-Hultqvist J."/>
            <person name="Cepicka I."/>
            <person name="Gallot-Lavallee L."/>
            <person name="Salas-Leiva D."/>
            <person name="Curtis B.A."/>
            <person name="Zahonova K."/>
            <person name="Pipaliya S."/>
            <person name="Dacks J."/>
            <person name="Roger A.J."/>
        </authorList>
    </citation>
    <scope>NUCLEOTIDE SEQUENCE</scope>
    <source>
        <strain evidence="4">Busselton2</strain>
    </source>
</reference>
<feature type="domain" description="Calcineurin-like phosphoesterase" evidence="3">
    <location>
        <begin position="83"/>
        <end position="305"/>
    </location>
</feature>
<dbReference type="GO" id="GO:0004386">
    <property type="term" value="F:helicase activity"/>
    <property type="evidence" value="ECO:0007669"/>
    <property type="project" value="UniProtKB-KW"/>
</dbReference>
<dbReference type="GO" id="GO:0016787">
    <property type="term" value="F:hydrolase activity"/>
    <property type="evidence" value="ECO:0007669"/>
    <property type="project" value="InterPro"/>
</dbReference>
<sequence>MFLTVGIVIPTNLDNNNPLQKNYNNYESLSNLQTNPNTKINSNDNTNSKNNDDGSTGNVNANINMDKEHQEINKLEPNDDLIWFLQVSDTHLSQFSKKRSQNFENFLKEIVPSVNPSFVLHTGDITDSLKTISTDIYQNDPNVKEWEEYKELLERSGLYRPDLWLDIRGNHDGSNVLDRYSPNNLFYKYSVQGPVQSMNDRKPVNRFTIKKKGKEILDLISLDFCQYPKASFPLGFFGTDSEELVNQLETELRQLNNQSRPLLYFSHYPIAFVTDLSKTTKTGKSLRNLIEKSHSYAYLSGHVHDHEMTNFLFTNNKPILEMEIADLAWRQSYRIMALDNGVFSFVDKTLQDQWPLILILNPKDSRYISHSEEWQNIKKSNEIRVLIFEQSENWKQDPKKDISVNFSNLYKFELNSKNFNANNNKAINISNFLCNDSNILKVIGKIDDDENQIFELKRKHVKNINKNDAINNANDAINANIDENNLSNYDCSSPLWVANWDTNKIPNGLHQIEIIVITKDGNRTIQKHQFSVDGTQSFIGFSIFQLIQRHPIVFLTIFNNILFFAVLVIGLLVFPKVLKWYLKKNNSFQIFIQKINMELHSNPKINNNNADDIILNNHIPKVKKNKNDKKQRIQNKKRNRKKNKNNKNNKNNNLNNDKNKNKKTINNKKNQKNNNKKKKKKKFLNMQINNSNNFESPIINLIWLHIRYVLWLYSNIPKGAWILLLSTGISVIILPFNISQIIGEKWGLNMIWGSFVNSKKTFYSFHQLFLKMYLGLIHFPTSNFVAKMSISKKNCLRYPTTYFTFISILSSTVFFVYTFHKNYNLIGNISSIGLVWNSLLLFFLFLKTAYNSIRNSKKYSNLMKKKIK</sequence>
<dbReference type="Pfam" id="PF00149">
    <property type="entry name" value="Metallophos"/>
    <property type="match status" value="1"/>
</dbReference>
<dbReference type="AlphaFoldDB" id="A0AAV8AKB0"/>
<dbReference type="SUPFAM" id="SSF56300">
    <property type="entry name" value="Metallo-dependent phosphatases"/>
    <property type="match status" value="1"/>
</dbReference>
<feature type="transmembrane region" description="Helical" evidence="2">
    <location>
        <begin position="800"/>
        <end position="819"/>
    </location>
</feature>